<dbReference type="SMART" id="SM00387">
    <property type="entry name" value="HATPase_c"/>
    <property type="match status" value="1"/>
</dbReference>
<dbReference type="CDD" id="cd00075">
    <property type="entry name" value="HATPase"/>
    <property type="match status" value="1"/>
</dbReference>
<dbReference type="GO" id="GO:0016301">
    <property type="term" value="F:kinase activity"/>
    <property type="evidence" value="ECO:0007669"/>
    <property type="project" value="UniProtKB-KW"/>
</dbReference>
<keyword evidence="13" id="KW-0902">Two-component regulatory system</keyword>
<keyword evidence="9" id="KW-0547">Nucleotide-binding</keyword>
<keyword evidence="6" id="KW-0597">Phosphoprotein</keyword>
<evidence type="ECO:0000256" key="8">
    <source>
        <dbReference type="ARBA" id="ARBA00022692"/>
    </source>
</evidence>
<evidence type="ECO:0000256" key="3">
    <source>
        <dbReference type="ARBA" id="ARBA00012438"/>
    </source>
</evidence>
<feature type="domain" description="HAMP" evidence="17">
    <location>
        <begin position="177"/>
        <end position="231"/>
    </location>
</feature>
<dbReference type="PROSITE" id="PS50109">
    <property type="entry name" value="HIS_KIN"/>
    <property type="match status" value="1"/>
</dbReference>
<evidence type="ECO:0000256" key="10">
    <source>
        <dbReference type="ARBA" id="ARBA00022777"/>
    </source>
</evidence>
<comment type="subcellular location">
    <subcellularLocation>
        <location evidence="2">Cell membrane</location>
        <topology evidence="2">Multi-pass membrane protein</topology>
    </subcellularLocation>
</comment>
<dbReference type="InterPro" id="IPR003661">
    <property type="entry name" value="HisK_dim/P_dom"/>
</dbReference>
<evidence type="ECO:0000256" key="7">
    <source>
        <dbReference type="ARBA" id="ARBA00022679"/>
    </source>
</evidence>
<dbReference type="PROSITE" id="PS50885">
    <property type="entry name" value="HAMP"/>
    <property type="match status" value="1"/>
</dbReference>
<evidence type="ECO:0000256" key="14">
    <source>
        <dbReference type="ARBA" id="ARBA00023136"/>
    </source>
</evidence>
<evidence type="ECO:0000256" key="12">
    <source>
        <dbReference type="ARBA" id="ARBA00022989"/>
    </source>
</evidence>
<keyword evidence="5" id="KW-1003">Cell membrane</keyword>
<dbReference type="PANTHER" id="PTHR45528">
    <property type="entry name" value="SENSOR HISTIDINE KINASE CPXA"/>
    <property type="match status" value="1"/>
</dbReference>
<keyword evidence="11" id="KW-0067">ATP-binding</keyword>
<dbReference type="Pfam" id="PF18719">
    <property type="entry name" value="ArlS_N"/>
    <property type="match status" value="1"/>
</dbReference>
<evidence type="ECO:0000259" key="16">
    <source>
        <dbReference type="PROSITE" id="PS50109"/>
    </source>
</evidence>
<keyword evidence="12 15" id="KW-1133">Transmembrane helix</keyword>
<dbReference type="InterPro" id="IPR036097">
    <property type="entry name" value="HisK_dim/P_sf"/>
</dbReference>
<dbReference type="InterPro" id="IPR050398">
    <property type="entry name" value="HssS/ArlS-like"/>
</dbReference>
<reference evidence="18 19" key="1">
    <citation type="submission" date="2021-01" db="EMBL/GenBank/DDBJ databases">
        <title>Genomic Encyclopedia of Type Strains, Phase IV (KMG-IV): sequencing the most valuable type-strain genomes for metagenomic binning, comparative biology and taxonomic classification.</title>
        <authorList>
            <person name="Goeker M."/>
        </authorList>
    </citation>
    <scope>NUCLEOTIDE SEQUENCE [LARGE SCALE GENOMIC DNA]</scope>
    <source>
        <strain evidence="18 19">DSM 25540</strain>
    </source>
</reference>
<evidence type="ECO:0000259" key="17">
    <source>
        <dbReference type="PROSITE" id="PS50885"/>
    </source>
</evidence>
<dbReference type="SUPFAM" id="SSF47384">
    <property type="entry name" value="Homodimeric domain of signal transducing histidine kinase"/>
    <property type="match status" value="1"/>
</dbReference>
<dbReference type="PANTHER" id="PTHR45528:SF1">
    <property type="entry name" value="SENSOR HISTIDINE KINASE CPXA"/>
    <property type="match status" value="1"/>
</dbReference>
<feature type="domain" description="Histidine kinase" evidence="16">
    <location>
        <begin position="239"/>
        <end position="452"/>
    </location>
</feature>
<dbReference type="InterPro" id="IPR004358">
    <property type="entry name" value="Sig_transdc_His_kin-like_C"/>
</dbReference>
<dbReference type="PRINTS" id="PR00344">
    <property type="entry name" value="BCTRLSENSOR"/>
</dbReference>
<keyword evidence="8 15" id="KW-0812">Transmembrane</keyword>
<dbReference type="RefSeq" id="WP_204695736.1">
    <property type="nucleotide sequence ID" value="NZ_JAFBEC010000002.1"/>
</dbReference>
<dbReference type="CDD" id="cd06225">
    <property type="entry name" value="HAMP"/>
    <property type="match status" value="1"/>
</dbReference>
<feature type="transmembrane region" description="Helical" evidence="15">
    <location>
        <begin position="152"/>
        <end position="180"/>
    </location>
</feature>
<dbReference type="InterPro" id="IPR005467">
    <property type="entry name" value="His_kinase_dom"/>
</dbReference>
<dbReference type="CDD" id="cd00082">
    <property type="entry name" value="HisKA"/>
    <property type="match status" value="1"/>
</dbReference>
<name>A0ABS2P975_9BACL</name>
<dbReference type="InterPro" id="IPR003660">
    <property type="entry name" value="HAMP_dom"/>
</dbReference>
<comment type="caution">
    <text evidence="18">The sequence shown here is derived from an EMBL/GenBank/DDBJ whole genome shotgun (WGS) entry which is preliminary data.</text>
</comment>
<dbReference type="Gene3D" id="3.30.565.10">
    <property type="entry name" value="Histidine kinase-like ATPase, C-terminal domain"/>
    <property type="match status" value="1"/>
</dbReference>
<protein>
    <recommendedName>
        <fullName evidence="4">Signal transduction histidine-protein kinase ArlS</fullName>
        <ecNumber evidence="3">2.7.13.3</ecNumber>
    </recommendedName>
</protein>
<gene>
    <name evidence="18" type="ORF">JOD17_000722</name>
</gene>
<evidence type="ECO:0000256" key="11">
    <source>
        <dbReference type="ARBA" id="ARBA00022840"/>
    </source>
</evidence>
<dbReference type="SMART" id="SM00388">
    <property type="entry name" value="HisKA"/>
    <property type="match status" value="1"/>
</dbReference>
<evidence type="ECO:0000256" key="4">
    <source>
        <dbReference type="ARBA" id="ARBA00015735"/>
    </source>
</evidence>
<dbReference type="EMBL" id="JAFBEC010000002">
    <property type="protein sequence ID" value="MBM7631630.1"/>
    <property type="molecule type" value="Genomic_DNA"/>
</dbReference>
<dbReference type="Gene3D" id="6.10.340.10">
    <property type="match status" value="1"/>
</dbReference>
<dbReference type="Gene3D" id="1.10.287.130">
    <property type="match status" value="1"/>
</dbReference>
<dbReference type="InterPro" id="IPR036890">
    <property type="entry name" value="HATPase_C_sf"/>
</dbReference>
<dbReference type="Pfam" id="PF00672">
    <property type="entry name" value="HAMP"/>
    <property type="match status" value="1"/>
</dbReference>
<dbReference type="Pfam" id="PF00512">
    <property type="entry name" value="HisKA"/>
    <property type="match status" value="1"/>
</dbReference>
<evidence type="ECO:0000256" key="13">
    <source>
        <dbReference type="ARBA" id="ARBA00023012"/>
    </source>
</evidence>
<dbReference type="SMART" id="SM00304">
    <property type="entry name" value="HAMP"/>
    <property type="match status" value="1"/>
</dbReference>
<dbReference type="InterPro" id="IPR003594">
    <property type="entry name" value="HATPase_dom"/>
</dbReference>
<keyword evidence="14 15" id="KW-0472">Membrane</keyword>
<evidence type="ECO:0000256" key="1">
    <source>
        <dbReference type="ARBA" id="ARBA00000085"/>
    </source>
</evidence>
<evidence type="ECO:0000313" key="19">
    <source>
        <dbReference type="Proteomes" id="UP000741863"/>
    </source>
</evidence>
<dbReference type="SUPFAM" id="SSF55874">
    <property type="entry name" value="ATPase domain of HSP90 chaperone/DNA topoisomerase II/histidine kinase"/>
    <property type="match status" value="1"/>
</dbReference>
<evidence type="ECO:0000256" key="6">
    <source>
        <dbReference type="ARBA" id="ARBA00022553"/>
    </source>
</evidence>
<dbReference type="InterPro" id="IPR041610">
    <property type="entry name" value="ArlS_N"/>
</dbReference>
<proteinExistence type="predicted"/>
<evidence type="ECO:0000256" key="9">
    <source>
        <dbReference type="ARBA" id="ARBA00022741"/>
    </source>
</evidence>
<keyword evidence="19" id="KW-1185">Reference proteome</keyword>
<evidence type="ECO:0000256" key="5">
    <source>
        <dbReference type="ARBA" id="ARBA00022475"/>
    </source>
</evidence>
<dbReference type="Proteomes" id="UP000741863">
    <property type="component" value="Unassembled WGS sequence"/>
</dbReference>
<accession>A0ABS2P975</accession>
<dbReference type="Pfam" id="PF02518">
    <property type="entry name" value="HATPase_c"/>
    <property type="match status" value="1"/>
</dbReference>
<evidence type="ECO:0000313" key="18">
    <source>
        <dbReference type="EMBL" id="MBM7631630.1"/>
    </source>
</evidence>
<organism evidence="18 19">
    <name type="scientific">Geomicrobium sediminis</name>
    <dbReference type="NCBI Taxonomy" id="1347788"/>
    <lineage>
        <taxon>Bacteria</taxon>
        <taxon>Bacillati</taxon>
        <taxon>Bacillota</taxon>
        <taxon>Bacilli</taxon>
        <taxon>Bacillales</taxon>
        <taxon>Geomicrobium</taxon>
    </lineage>
</organism>
<evidence type="ECO:0000256" key="15">
    <source>
        <dbReference type="SAM" id="Phobius"/>
    </source>
</evidence>
<dbReference type="SUPFAM" id="SSF158472">
    <property type="entry name" value="HAMP domain-like"/>
    <property type="match status" value="1"/>
</dbReference>
<keyword evidence="7" id="KW-0808">Transferase</keyword>
<keyword evidence="10 18" id="KW-0418">Kinase</keyword>
<sequence>MKLRTKIQLLASVVVVVFVSLTNVSVYLFYENQSFQSEAERVLNQTDAMSQAVSTVPYDELILVNVIQSYIPSEGMIRLINQDEESFHTFTTDESFSSISTSFTNSQTAQTLTTDDQERYVIASKPLIWEDGEIVTLQVVERLYGLEENMALLRYILIVASIIAILPAVVGGFLLAAVIVKPVQRLSETMVHVEAEGNFQKLNEQNVTKDELGQLTVAFNKMMERLHRQFKQQEQFVSDASHELRTPLTVIDGYAKLLLRRDIDRSSPLFKESLLAISDETKQMQHLTEQLLILAKDDEQLHVEKTTFFVEQLLEEVTDRFQVATNRSIKQISQRSSQTVYADREKVKQVLYILVDNALKYSEGEVEFVVDRKKDTVYVRVRDYGVGIDEQEVAYIFDRFYQIDAGRNRQATGVGLGLSIAKKLIEAQQATIFVESKQGTSTTFTIGLQAGEDCESDE</sequence>
<comment type="catalytic activity">
    <reaction evidence="1">
        <text>ATP + protein L-histidine = ADP + protein N-phospho-L-histidine.</text>
        <dbReference type="EC" id="2.7.13.3"/>
    </reaction>
</comment>
<feature type="transmembrane region" description="Helical" evidence="15">
    <location>
        <begin position="7"/>
        <end position="30"/>
    </location>
</feature>
<evidence type="ECO:0000256" key="2">
    <source>
        <dbReference type="ARBA" id="ARBA00004651"/>
    </source>
</evidence>
<dbReference type="EC" id="2.7.13.3" evidence="3"/>